<sequence>MDNSAAAPPKLVSTEQNAANFLVLDLAEGWDKYLKIICDTLTKVIALVLSVREGLPRLATIGVFILTDRVECVFSFQYLKTSIRTLIAALSALMSRDEFAQCDDDSLGSLLSDLAVYVGAQFKDYYKRVGDLSLRRDQTYCSQEKAGHEGAPVAIRCQLGEVLLPSADAPPGRWSSLRCLRPLWLLPRDAACEALVRGDPLLLRPQSGSEAALAALCRRLVARRALLVLQDVQGDRLLALPAASGASLLLRRLAPPEHLLPLPPAAGAEGAADAAELELRVDAALSRLGEPPAWPQPTPGFYEALVGQMHASLVLPVPRGRGRPARR</sequence>
<reference evidence="1 2" key="1">
    <citation type="journal article" date="2023" name="Arcadia Sci">
        <title>De novo assembly of a long-read Amblyomma americanum tick genome.</title>
        <authorList>
            <person name="Chou S."/>
            <person name="Poskanzer K.E."/>
            <person name="Rollins M."/>
            <person name="Thuy-Boun P.S."/>
        </authorList>
    </citation>
    <scope>NUCLEOTIDE SEQUENCE [LARGE SCALE GENOMIC DNA]</scope>
    <source>
        <strain evidence="1">F_SG_1</strain>
        <tissue evidence="1">Salivary glands</tissue>
    </source>
</reference>
<dbReference type="AlphaFoldDB" id="A0AAQ4F8A7"/>
<proteinExistence type="predicted"/>
<evidence type="ECO:0000313" key="2">
    <source>
        <dbReference type="Proteomes" id="UP001321473"/>
    </source>
</evidence>
<accession>A0AAQ4F8A7</accession>
<name>A0AAQ4F8A7_AMBAM</name>
<dbReference type="EMBL" id="JARKHS020005913">
    <property type="protein sequence ID" value="KAK8783071.1"/>
    <property type="molecule type" value="Genomic_DNA"/>
</dbReference>
<gene>
    <name evidence="1" type="ORF">V5799_015593</name>
</gene>
<keyword evidence="2" id="KW-1185">Reference proteome</keyword>
<comment type="caution">
    <text evidence="1">The sequence shown here is derived from an EMBL/GenBank/DDBJ whole genome shotgun (WGS) entry which is preliminary data.</text>
</comment>
<protein>
    <submittedName>
        <fullName evidence="1">Uncharacterized protein</fullName>
    </submittedName>
</protein>
<evidence type="ECO:0000313" key="1">
    <source>
        <dbReference type="EMBL" id="KAK8783071.1"/>
    </source>
</evidence>
<organism evidence="1 2">
    <name type="scientific">Amblyomma americanum</name>
    <name type="common">Lone star tick</name>
    <dbReference type="NCBI Taxonomy" id="6943"/>
    <lineage>
        <taxon>Eukaryota</taxon>
        <taxon>Metazoa</taxon>
        <taxon>Ecdysozoa</taxon>
        <taxon>Arthropoda</taxon>
        <taxon>Chelicerata</taxon>
        <taxon>Arachnida</taxon>
        <taxon>Acari</taxon>
        <taxon>Parasitiformes</taxon>
        <taxon>Ixodida</taxon>
        <taxon>Ixodoidea</taxon>
        <taxon>Ixodidae</taxon>
        <taxon>Amblyomminae</taxon>
        <taxon>Amblyomma</taxon>
    </lineage>
</organism>
<dbReference type="Proteomes" id="UP001321473">
    <property type="component" value="Unassembled WGS sequence"/>
</dbReference>